<organism evidence="5 6">
    <name type="scientific">Rhizoctonia solani</name>
    <dbReference type="NCBI Taxonomy" id="456999"/>
    <lineage>
        <taxon>Eukaryota</taxon>
        <taxon>Fungi</taxon>
        <taxon>Dikarya</taxon>
        <taxon>Basidiomycota</taxon>
        <taxon>Agaricomycotina</taxon>
        <taxon>Agaricomycetes</taxon>
        <taxon>Cantharellales</taxon>
        <taxon>Ceratobasidiaceae</taxon>
        <taxon>Rhizoctonia</taxon>
    </lineage>
</organism>
<dbReference type="PROSITE" id="PS51752">
    <property type="entry name" value="JACALIN_LECTIN"/>
    <property type="match status" value="1"/>
</dbReference>
<dbReference type="PANTHER" id="PTHR33589">
    <property type="entry name" value="OS11G0524900 PROTEIN"/>
    <property type="match status" value="1"/>
</dbReference>
<keyword evidence="2" id="KW-0430">Lectin</keyword>
<dbReference type="Pfam" id="PF22693">
    <property type="entry name" value="MACPF_1"/>
    <property type="match status" value="1"/>
</dbReference>
<dbReference type="SUPFAM" id="SSF51101">
    <property type="entry name" value="Mannose-binding lectins"/>
    <property type="match status" value="2"/>
</dbReference>
<proteinExistence type="predicted"/>
<evidence type="ECO:0000259" key="4">
    <source>
        <dbReference type="PROSITE" id="PS51752"/>
    </source>
</evidence>
<sequence>MVEPDKTYIPHPRSLFCGFTLDSNDGPVRSGRQAIQKFYREHDWGDVSRDDSGNPKDSDYIKQIPGTTIVEDEYLQNQLEAHHSHLGWPLPARLPVTPWGAPNATPQVIESGGCATRRMLVQMWSITLRADELAPENRFVSEVERALTCPDDTSRIRALEEVLASWGEVIPMAVIVGSAITATGVLAPDTKLEPTSSSSYSPNQSTFSDLSNFIDTRLQIQGKFERILKYHITGGRPDILLREGLDAWIESVKNTQAWEIIKVTSVIPITDILDSTIQQRIKALYANRSMIFRSPLVGALPQSKFKTEVNALRPIQQIEVGFSDGRIQSLSIRYVGGLVSGPYGCLGDATRLNKFNLARGEFITDIFIWPTDYFIVSFQLVKNTGHVSPIYGATRGITQPPHLLSGNGKALVGLSGGYDATGITQLQAIWHSDLEAINYRRTQTSFIGGPDGDFWNDLKFIGDRHTARISEIIARSAGAGYLAGLQITYTPHIGGYPVRHEAPIHGTEDGQVTTWTLEDGEHITGVRGRHDGTSICELQFMTDRPNRVSPAFGKPDGDFSFSFAAPDNQEGKNMVLQYMLGKSAERVNSIMFVWAELGSSNERIQIGTTSGSGGASDEPVWFQ</sequence>
<accession>A0A8H3DI30</accession>
<dbReference type="AlphaFoldDB" id="A0A8H3DI30"/>
<dbReference type="InterPro" id="IPR054586">
    <property type="entry name" value="MACPF_1_fungal"/>
</dbReference>
<dbReference type="InterPro" id="IPR036404">
    <property type="entry name" value="Jacalin-like_lectin_dom_sf"/>
</dbReference>
<feature type="domain" description="Jacalin-type lectin" evidence="4">
    <location>
        <begin position="291"/>
        <end position="432"/>
    </location>
</feature>
<dbReference type="InterPro" id="IPR052321">
    <property type="entry name" value="PolyBind_ProtTraffic"/>
</dbReference>
<evidence type="ECO:0000256" key="2">
    <source>
        <dbReference type="ARBA" id="ARBA00022734"/>
    </source>
</evidence>
<comment type="caution">
    <text evidence="5">The sequence shown here is derived from an EMBL/GenBank/DDBJ whole genome shotgun (WGS) entry which is preliminary data.</text>
</comment>
<reference evidence="5" key="1">
    <citation type="submission" date="2021-01" db="EMBL/GenBank/DDBJ databases">
        <authorList>
            <person name="Kaushik A."/>
        </authorList>
    </citation>
    <scope>NUCLEOTIDE SEQUENCE</scope>
    <source>
        <strain evidence="5">AG6-10EEA</strain>
    </source>
</reference>
<dbReference type="GO" id="GO:0030246">
    <property type="term" value="F:carbohydrate binding"/>
    <property type="evidence" value="ECO:0007669"/>
    <property type="project" value="UniProtKB-KW"/>
</dbReference>
<evidence type="ECO:0000313" key="5">
    <source>
        <dbReference type="EMBL" id="CAE6528262.1"/>
    </source>
</evidence>
<evidence type="ECO:0000313" key="6">
    <source>
        <dbReference type="Proteomes" id="UP000663853"/>
    </source>
</evidence>
<name>A0A8H3DI30_9AGAM</name>
<protein>
    <recommendedName>
        <fullName evidence="4">Jacalin-type lectin domain-containing protein</fullName>
    </recommendedName>
</protein>
<dbReference type="PANTHER" id="PTHR33589:SF3">
    <property type="entry name" value="ZYMOGEN GRANULE MEMBRANE PROTEIN 16-LIKE"/>
    <property type="match status" value="1"/>
</dbReference>
<dbReference type="Proteomes" id="UP000663853">
    <property type="component" value="Unassembled WGS sequence"/>
</dbReference>
<evidence type="ECO:0000256" key="1">
    <source>
        <dbReference type="ARBA" id="ARBA00022729"/>
    </source>
</evidence>
<gene>
    <name evidence="5" type="ORF">RDB_LOCUS163555</name>
</gene>
<keyword evidence="1" id="KW-0732">Signal</keyword>
<evidence type="ECO:0000256" key="3">
    <source>
        <dbReference type="SAM" id="MobiDB-lite"/>
    </source>
</evidence>
<feature type="region of interest" description="Disordered" evidence="3">
    <location>
        <begin position="604"/>
        <end position="623"/>
    </location>
</feature>
<dbReference type="Gene3D" id="2.100.10.30">
    <property type="entry name" value="Jacalin-like lectin domain"/>
    <property type="match status" value="2"/>
</dbReference>
<dbReference type="InterPro" id="IPR001229">
    <property type="entry name" value="Jacalin-like_lectin_dom"/>
</dbReference>
<dbReference type="Pfam" id="PF01419">
    <property type="entry name" value="Jacalin"/>
    <property type="match status" value="2"/>
</dbReference>
<dbReference type="EMBL" id="CAJMXA010003945">
    <property type="protein sequence ID" value="CAE6528262.1"/>
    <property type="molecule type" value="Genomic_DNA"/>
</dbReference>